<reference evidence="5" key="1">
    <citation type="submission" date="2020-08" db="EMBL/GenBank/DDBJ databases">
        <title>Genome public.</title>
        <authorList>
            <person name="Liu C."/>
            <person name="Sun Q."/>
        </authorList>
    </citation>
    <scope>NUCLEOTIDE SEQUENCE</scope>
    <source>
        <strain evidence="5">NSJ-33</strain>
    </source>
</reference>
<comment type="pathway">
    <text evidence="4">Carbohydrate biosynthesis; gluconeogenesis.</text>
</comment>
<gene>
    <name evidence="4" type="primary">fbp</name>
    <name evidence="5" type="ORF">H8710_10260</name>
</gene>
<keyword evidence="2 4" id="KW-0464">Manganese</keyword>
<comment type="cofactor">
    <cofactor evidence="4">
        <name>Mn(2+)</name>
        <dbReference type="ChEBI" id="CHEBI:29035"/>
    </cofactor>
</comment>
<name>A0A926I7Z4_9FIRM</name>
<dbReference type="PIRSF" id="PIRSF000906">
    <property type="entry name" value="FBPtase_Bacill"/>
    <property type="match status" value="1"/>
</dbReference>
<dbReference type="EC" id="3.1.3.11" evidence="4"/>
<dbReference type="GO" id="GO:0042132">
    <property type="term" value="F:fructose 1,6-bisphosphate 1-phosphatase activity"/>
    <property type="evidence" value="ECO:0007669"/>
    <property type="project" value="UniProtKB-UniRule"/>
</dbReference>
<dbReference type="HAMAP" id="MF_01854">
    <property type="entry name" value="FBPase_class3"/>
    <property type="match status" value="1"/>
</dbReference>
<evidence type="ECO:0000313" key="5">
    <source>
        <dbReference type="EMBL" id="MBC8560444.1"/>
    </source>
</evidence>
<dbReference type="InterPro" id="IPR009164">
    <property type="entry name" value="FBPtase_class3"/>
</dbReference>
<evidence type="ECO:0000256" key="1">
    <source>
        <dbReference type="ARBA" id="ARBA00022801"/>
    </source>
</evidence>
<proteinExistence type="inferred from homology"/>
<evidence type="ECO:0000313" key="6">
    <source>
        <dbReference type="Proteomes" id="UP000610760"/>
    </source>
</evidence>
<evidence type="ECO:0000256" key="4">
    <source>
        <dbReference type="HAMAP-Rule" id="MF_01854"/>
    </source>
</evidence>
<keyword evidence="3 4" id="KW-0119">Carbohydrate metabolism</keyword>
<evidence type="ECO:0000256" key="2">
    <source>
        <dbReference type="ARBA" id="ARBA00023211"/>
    </source>
</evidence>
<dbReference type="RefSeq" id="WP_249295432.1">
    <property type="nucleotide sequence ID" value="NZ_JACRSV010000003.1"/>
</dbReference>
<comment type="caution">
    <text evidence="5">The sequence shown here is derived from an EMBL/GenBank/DDBJ whole genome shotgun (WGS) entry which is preliminary data.</text>
</comment>
<comment type="catalytic activity">
    <reaction evidence="4">
        <text>beta-D-fructose 1,6-bisphosphate + H2O = beta-D-fructose 6-phosphate + phosphate</text>
        <dbReference type="Rhea" id="RHEA:11064"/>
        <dbReference type="ChEBI" id="CHEBI:15377"/>
        <dbReference type="ChEBI" id="CHEBI:32966"/>
        <dbReference type="ChEBI" id="CHEBI:43474"/>
        <dbReference type="ChEBI" id="CHEBI:57634"/>
        <dbReference type="EC" id="3.1.3.11"/>
    </reaction>
</comment>
<comment type="similarity">
    <text evidence="4">Belongs to the FBPase class 3 family.</text>
</comment>
<evidence type="ECO:0000256" key="3">
    <source>
        <dbReference type="ARBA" id="ARBA00023277"/>
    </source>
</evidence>
<dbReference type="GO" id="GO:0006094">
    <property type="term" value="P:gluconeogenesis"/>
    <property type="evidence" value="ECO:0007669"/>
    <property type="project" value="UniProtKB-UniRule"/>
</dbReference>
<dbReference type="InterPro" id="IPR029052">
    <property type="entry name" value="Metallo-depent_PP-like"/>
</dbReference>
<keyword evidence="1 4" id="KW-0378">Hydrolase</keyword>
<accession>A0A926I7Z4</accession>
<dbReference type="EMBL" id="JACRSV010000003">
    <property type="protein sequence ID" value="MBC8560444.1"/>
    <property type="molecule type" value="Genomic_DNA"/>
</dbReference>
<protein>
    <recommendedName>
        <fullName evidence="4">Fructose-1,6-bisphosphatase class 3</fullName>
        <shortName evidence="4">FBPase class 3</shortName>
        <ecNumber evidence="4">3.1.3.11</ecNumber>
    </recommendedName>
    <alternativeName>
        <fullName evidence="4">D-fructose-1,6-bisphosphate 1-phosphohydrolase class 3</fullName>
    </alternativeName>
</protein>
<dbReference type="AlphaFoldDB" id="A0A926I7Z4"/>
<dbReference type="Pfam" id="PF06874">
    <property type="entry name" value="FBPase_2"/>
    <property type="match status" value="1"/>
</dbReference>
<organism evidence="5 6">
    <name type="scientific">Fumia xinanensis</name>
    <dbReference type="NCBI Taxonomy" id="2763659"/>
    <lineage>
        <taxon>Bacteria</taxon>
        <taxon>Bacillati</taxon>
        <taxon>Bacillota</taxon>
        <taxon>Clostridia</taxon>
        <taxon>Eubacteriales</taxon>
        <taxon>Oscillospiraceae</taxon>
        <taxon>Fumia</taxon>
    </lineage>
</organism>
<dbReference type="SUPFAM" id="SSF56300">
    <property type="entry name" value="Metallo-dependent phosphatases"/>
    <property type="match status" value="1"/>
</dbReference>
<keyword evidence="6" id="KW-1185">Reference proteome</keyword>
<dbReference type="Proteomes" id="UP000610760">
    <property type="component" value="Unassembled WGS sequence"/>
</dbReference>
<sequence>MSCDNKKVEKDLRYLKILSTQYPTVQAAAAEIINLQAVMNLPKGTEHFMSDLHGEYEAFLHILNNASGVIKEKVEVLYKNTLPEKERAILATLIYYTDAKLKEIKETVSDLDEWYRITLHRLLEVCRLVASKYTRAKVRQALPKDFAYIIDELLHTNYGELNKENYYANILSTIIEVEQADEFIIAVCTTIKRLVVDRLHIVGDIFDRGPRADIIMDSLMEHHSVDIQWGNHDILWMGAAAGSRTCIANVLNNSMNYSNLEVIETGYGINLRPLALFANEVYQNVNTDCFRPKISDENSYNPKDVLLVSRMHKAIAVILFKLEGQIVLRNPSFQMEDRLLLDKIDYGKRQIVIGGTAYPLADTEFPTVDPQNPYQLSPEESELMSQLRFSFQQSEKLQRHAKFLYSKGGLYACCNGNLLFHGCIPMNMDETFMAFGVNGESLTGKTFLDYAESVARQGYYAKPGSPERQLGKDFLWFLWCGKHSPLFGREKMATFERLLIPDPAAWTESKNAYYIHSKKEEVCLKILHEFGLYSPHSHIVNGHIPVKSKDGELPVKAGGRLIVIDGGFCKAYQPTTGIAGYTLIYNSYGIRISSHEPFGGVENAIRNNKDILSTAVVFETMEDRIKISDTDVGIQIRENIEDLKLLLTAYRTGLIKERHNSNTDKM</sequence>
<dbReference type="Gene3D" id="3.60.21.10">
    <property type="match status" value="1"/>
</dbReference>